<dbReference type="SMART" id="SM00557">
    <property type="entry name" value="IG_FLMN"/>
    <property type="match status" value="1"/>
</dbReference>
<keyword evidence="4" id="KW-1185">Reference proteome</keyword>
<organism evidence="3 4">
    <name type="scientific">Cryptosporidium ubiquitum</name>
    <dbReference type="NCBI Taxonomy" id="857276"/>
    <lineage>
        <taxon>Eukaryota</taxon>
        <taxon>Sar</taxon>
        <taxon>Alveolata</taxon>
        <taxon>Apicomplexa</taxon>
        <taxon>Conoidasida</taxon>
        <taxon>Coccidia</taxon>
        <taxon>Eucoccidiorida</taxon>
        <taxon>Eimeriorina</taxon>
        <taxon>Cryptosporidiidae</taxon>
        <taxon>Cryptosporidium</taxon>
    </lineage>
</organism>
<dbReference type="RefSeq" id="XP_028875842.1">
    <property type="nucleotide sequence ID" value="XM_029017263.1"/>
</dbReference>
<name>A0A1J4MKF7_9CRYT</name>
<dbReference type="GeneID" id="39977042"/>
<dbReference type="PROSITE" id="PS50194">
    <property type="entry name" value="FILAMIN_REPEAT"/>
    <property type="match status" value="1"/>
</dbReference>
<dbReference type="Proteomes" id="UP000186176">
    <property type="component" value="Unassembled WGS sequence"/>
</dbReference>
<proteinExistence type="predicted"/>
<keyword evidence="2" id="KW-0175">Coiled coil</keyword>
<dbReference type="InterPro" id="IPR014756">
    <property type="entry name" value="Ig_E-set"/>
</dbReference>
<dbReference type="Gene3D" id="2.60.40.10">
    <property type="entry name" value="Immunoglobulins"/>
    <property type="match status" value="2"/>
</dbReference>
<comment type="caution">
    <text evidence="3">The sequence shown here is derived from an EMBL/GenBank/DDBJ whole genome shotgun (WGS) entry which is preliminary data.</text>
</comment>
<gene>
    <name evidence="3" type="ORF">cubi_00249</name>
</gene>
<accession>A0A1J4MKF7</accession>
<evidence type="ECO:0000313" key="4">
    <source>
        <dbReference type="Proteomes" id="UP000186176"/>
    </source>
</evidence>
<dbReference type="Pfam" id="PF00630">
    <property type="entry name" value="Filamin"/>
    <property type="match status" value="1"/>
</dbReference>
<protein>
    <submittedName>
        <fullName evidence="3">Dictyostelium gelation factor</fullName>
    </submittedName>
</protein>
<dbReference type="InterPro" id="IPR001298">
    <property type="entry name" value="Filamin/ABP280_rpt"/>
</dbReference>
<dbReference type="SUPFAM" id="SSF81296">
    <property type="entry name" value="E set domains"/>
    <property type="match status" value="2"/>
</dbReference>
<dbReference type="InterPro" id="IPR013783">
    <property type="entry name" value="Ig-like_fold"/>
</dbReference>
<evidence type="ECO:0000313" key="3">
    <source>
        <dbReference type="EMBL" id="OII74696.1"/>
    </source>
</evidence>
<dbReference type="InterPro" id="IPR017868">
    <property type="entry name" value="Filamin/ABP280_repeat-like"/>
</dbReference>
<sequence length="1195" mass="139811">MVHSVCSKNGDTKSELFSRLDPHKFIPLNSKIAKEINAQIPMGIYGGTKKNEAPYLNSMKNSSLMVMEFLPTQQIVKCETLNMRNDDSNDIQLSRKDGRDKNEYDSYSFGAIKKNYFDKKYLQNKYNSDDSFMKDLFSTRKIQGEITINQLIKQASGIITEDVAKNCRATGIGLKKAISGEITQVMIYTYSENNQRITYGGYNFRILLTPYKQLDNLNGQDQVSLISLELFDMNEIFEGSVIDNHDGTYTASYICKKAVPHKLEIFEGKNKNSIGESPFVVQVTPGKSYPELCWAEGEGLKYYNIDGTISTFKIHSVDRMGNKTKRGGDQYEVFGVGGIKIQQILDLKNGEYEVYYKVHKCNLDDYKEINIKLYGQYIKTPAFYPISKFSPNNKLMDKSCEIDQNNLLNKTILKFDNLSIDIKPAYTLSMVFKHFNEMKRMGNEIDISIPNLAPFPEEREEKTNREIIKMLGIINESKNFEINNNMILNDKIRATVLDDYRNNTLKSVTNKLIKNEEILNDLSKAIVLHCETGKKHDKKLVKDEKKLESELDDITDCQQRMFATYSCLQQGGIDSLPVSFELEDPEKVKSRQIKDRKFYIDTYNLLEKKFEEINLRKELFEKNRDEYTQKLHRTLATRQKSIIKTQRSYNRILDELDKVYLQLSKKQARRQDLYKNLKSESLKVFEGLENQKILDLHLKKNAVITVNNEGNEIDKRINQDETDNNIKRTTGKDRRYNNYSYLIPTDPESPAFWFAEASYLRDEKEKINQYKKHDDDYDTNNPFSDNPQKIKRWDLDDDSRWISCPSSVSISFSTMKTPEIQPIKQKGMFKNNNETENLSQVKKEIVVNKKRDPMLPDNMNDEEINIIIQKDKERKNAFGKAPNIQKGNLEDDNVSPWVKRPPNPKKIKSFYNKSLDDINEKLFKVTKEDSNNEEMEHEIKYESDLNHDYIDFDLLNKDVKLLPEIFWDRDFILNLNYNARKKEDFEKIKNVWQEQLKPGYEMKKDIEAEKLKLMELLPEKYSNINQLNVMEYHEENNSLNNVKNSDLENSEWKHIHHTFESDPRDVPWEFLDEISKLGTMPSEELNKQELQKYIVESLVLDGKSLSDKRNQIKEKLIQEKKHFKELEVKKIDNIRSEDMTNDQKTKSETSKNDVKLVVKMKKSDSKVSNSVGTKLLLSRKNFDTRREQFERDNFV</sequence>
<dbReference type="EMBL" id="LRBP01000009">
    <property type="protein sequence ID" value="OII74696.1"/>
    <property type="molecule type" value="Genomic_DNA"/>
</dbReference>
<feature type="repeat" description="Filamin" evidence="1">
    <location>
        <begin position="164"/>
        <end position="283"/>
    </location>
</feature>
<dbReference type="OrthoDB" id="342730at2759"/>
<reference evidence="3 4" key="1">
    <citation type="submission" date="2016-10" db="EMBL/GenBank/DDBJ databases">
        <title>Reductive evolution of mitochondrial metabolism and differential evolution of invasion-related proteins in Cryptosporidium.</title>
        <authorList>
            <person name="Liu S."/>
            <person name="Roellig D.M."/>
            <person name="Guo Y."/>
            <person name="Li N."/>
            <person name="Frace M.A."/>
            <person name="Tang K."/>
            <person name="Zhang L."/>
            <person name="Feng Y."/>
            <person name="Xiao L."/>
        </authorList>
    </citation>
    <scope>NUCLEOTIDE SEQUENCE [LARGE SCALE GENOMIC DNA]</scope>
    <source>
        <strain evidence="3">39726</strain>
    </source>
</reference>
<dbReference type="AlphaFoldDB" id="A0A1J4MKF7"/>
<feature type="coiled-coil region" evidence="2">
    <location>
        <begin position="603"/>
        <end position="630"/>
    </location>
</feature>
<evidence type="ECO:0000256" key="2">
    <source>
        <dbReference type="SAM" id="Coils"/>
    </source>
</evidence>
<dbReference type="VEuPathDB" id="CryptoDB:cubi_00249"/>
<evidence type="ECO:0000256" key="1">
    <source>
        <dbReference type="PROSITE-ProRule" id="PRU00087"/>
    </source>
</evidence>